<dbReference type="SUPFAM" id="SSF75011">
    <property type="entry name" value="3-carboxy-cis,cis-mucoante lactonizing enzyme"/>
    <property type="match status" value="1"/>
</dbReference>
<dbReference type="InterPro" id="IPR050282">
    <property type="entry name" value="Cycloisomerase_2"/>
</dbReference>
<reference evidence="3 4" key="1">
    <citation type="journal article" date="2018" name="Mol. Biol. Evol.">
        <title>Broad Genomic Sampling Reveals a Smut Pathogenic Ancestry of the Fungal Clade Ustilaginomycotina.</title>
        <authorList>
            <person name="Kijpornyongpan T."/>
            <person name="Mondo S.J."/>
            <person name="Barry K."/>
            <person name="Sandor L."/>
            <person name="Lee J."/>
            <person name="Lipzen A."/>
            <person name="Pangilinan J."/>
            <person name="LaButti K."/>
            <person name="Hainaut M."/>
            <person name="Henrissat B."/>
            <person name="Grigoriev I.V."/>
            <person name="Spatafora J.W."/>
            <person name="Aime M.C."/>
        </authorList>
    </citation>
    <scope>NUCLEOTIDE SEQUENCE [LARGE SCALE GENOMIC DNA]</scope>
    <source>
        <strain evidence="3 4">MCA 3882</strain>
    </source>
</reference>
<dbReference type="PANTHER" id="PTHR30344">
    <property type="entry name" value="6-PHOSPHOGLUCONOLACTONASE-RELATED"/>
    <property type="match status" value="1"/>
</dbReference>
<dbReference type="InParanoid" id="A0A316VFT8"/>
<dbReference type="Pfam" id="PF10282">
    <property type="entry name" value="Lactonase"/>
    <property type="match status" value="1"/>
</dbReference>
<dbReference type="AlphaFoldDB" id="A0A316VFT8"/>
<dbReference type="PANTHER" id="PTHR30344:SF4">
    <property type="entry name" value="CYCLASE, PUTATIVE (AFU_ORTHOLOGUE AFUA_6G11580)-RELATED"/>
    <property type="match status" value="1"/>
</dbReference>
<accession>A0A316VFT8</accession>
<sequence>MSCSNTAGPSSLARDGISSTSCPRHRHLISGTFNSNLMHILSFDTLTRTLSLLSSLPAYGPHSFLTAGRTVDVESNRLVDTVYATTWAEEKELCAWKLDWQGEDLNGLKWLGNVPITATSSYVHPGSSRFLYSAGGPTGEVHSIDQATGAIQEKVQEIIFLKEGEKALPKADKTRVALRYGAHNVDIGQNKLAFIADVGRNSILTYKQDSETGMLHLLTETFMVSEGDGPRHVVPSPDGQYVYSVTEHTSFVDVYHVGKGAHLEHLQRVSILPSSSDIHQYRGDTVRLSPDGQYLFATTRGKNASTKGFVKVWQINHVESSKDFLQERYTHATRNSGGKANAIEFAPRYGTKVESSEKTVDYAVLTDDQEGYITVLEWDGEDLKEISTIRLPLLDDGQSQGASQAIWVS</sequence>
<dbReference type="Proteomes" id="UP000245771">
    <property type="component" value="Unassembled WGS sequence"/>
</dbReference>
<dbReference type="Gene3D" id="2.130.10.10">
    <property type="entry name" value="YVTN repeat-like/Quinoprotein amine dehydrogenase"/>
    <property type="match status" value="1"/>
</dbReference>
<dbReference type="EMBL" id="KZ819602">
    <property type="protein sequence ID" value="PWN36497.1"/>
    <property type="molecule type" value="Genomic_DNA"/>
</dbReference>
<feature type="region of interest" description="Disordered" evidence="2">
    <location>
        <begin position="1"/>
        <end position="21"/>
    </location>
</feature>
<comment type="similarity">
    <text evidence="1">Belongs to the cycloisomerase 2 family.</text>
</comment>
<evidence type="ECO:0000256" key="2">
    <source>
        <dbReference type="SAM" id="MobiDB-lite"/>
    </source>
</evidence>
<name>A0A316VFT8_9BASI</name>
<protein>
    <submittedName>
        <fullName evidence="3">3-carboxy-cis,cis-mucoante lactonizing enzyme</fullName>
    </submittedName>
</protein>
<dbReference type="RefSeq" id="XP_025356799.1">
    <property type="nucleotide sequence ID" value="XM_025497094.1"/>
</dbReference>
<proteinExistence type="inferred from homology"/>
<dbReference type="GeneID" id="37018875"/>
<dbReference type="GO" id="GO:0017057">
    <property type="term" value="F:6-phosphogluconolactonase activity"/>
    <property type="evidence" value="ECO:0007669"/>
    <property type="project" value="TreeGrafter"/>
</dbReference>
<evidence type="ECO:0000313" key="4">
    <source>
        <dbReference type="Proteomes" id="UP000245771"/>
    </source>
</evidence>
<evidence type="ECO:0000313" key="3">
    <source>
        <dbReference type="EMBL" id="PWN36497.1"/>
    </source>
</evidence>
<dbReference type="OrthoDB" id="1715191at2759"/>
<gene>
    <name evidence="3" type="ORF">FA14DRAFT_140340</name>
</gene>
<organism evidence="3 4">
    <name type="scientific">Meira miltonrushii</name>
    <dbReference type="NCBI Taxonomy" id="1280837"/>
    <lineage>
        <taxon>Eukaryota</taxon>
        <taxon>Fungi</taxon>
        <taxon>Dikarya</taxon>
        <taxon>Basidiomycota</taxon>
        <taxon>Ustilaginomycotina</taxon>
        <taxon>Exobasidiomycetes</taxon>
        <taxon>Exobasidiales</taxon>
        <taxon>Brachybasidiaceae</taxon>
        <taxon>Meira</taxon>
    </lineage>
</organism>
<dbReference type="InterPro" id="IPR015943">
    <property type="entry name" value="WD40/YVTN_repeat-like_dom_sf"/>
</dbReference>
<keyword evidence="4" id="KW-1185">Reference proteome</keyword>
<dbReference type="InterPro" id="IPR019405">
    <property type="entry name" value="Lactonase_7-beta_prop"/>
</dbReference>
<evidence type="ECO:0000256" key="1">
    <source>
        <dbReference type="ARBA" id="ARBA00005564"/>
    </source>
</evidence>